<sequence>MSAVPLLDESAVANAFATSYIEAAAMTALIYDHILTLSREVELIWKSSFSLVKLLFLVNRYSVLGVMLMQTWSMSGFANGLNDHVPCLYHYLDIFSAGGSCRTLFFAVSVWQLVSGGGISPFLLFLRVWSIYGRTRTVQVVVGGLCAANFVAILIAASVNIWGLLRNVYYAPQVNRCVCTELPPWMWTIWVAPLLYETVIFGMIAYKTWAHMREDVQTPIITTLWRDGILYYVVLVAVRIYTILAWIVAPPSLFFMAIYLMLATITTMASRTILHLRAAARQRDSVYVPDWTQDELVLPPVSEWLGLRVMTWSECVETSTPGGERDARRMISVRQETEVVRD</sequence>
<feature type="domain" description="DUF6533" evidence="2">
    <location>
        <begin position="20"/>
        <end position="64"/>
    </location>
</feature>
<keyword evidence="1" id="KW-1133">Transmembrane helix</keyword>
<feature type="transmembrane region" description="Helical" evidence="1">
    <location>
        <begin position="51"/>
        <end position="72"/>
    </location>
</feature>
<reference evidence="3 4" key="1">
    <citation type="journal article" date="2016" name="Mol. Biol. Evol.">
        <title>Comparative Genomics of Early-Diverging Mushroom-Forming Fungi Provides Insights into the Origins of Lignocellulose Decay Capabilities.</title>
        <authorList>
            <person name="Nagy L.G."/>
            <person name="Riley R."/>
            <person name="Tritt A."/>
            <person name="Adam C."/>
            <person name="Daum C."/>
            <person name="Floudas D."/>
            <person name="Sun H."/>
            <person name="Yadav J.S."/>
            <person name="Pangilinan J."/>
            <person name="Larsson K.H."/>
            <person name="Matsuura K."/>
            <person name="Barry K."/>
            <person name="Labutti K."/>
            <person name="Kuo R."/>
            <person name="Ohm R.A."/>
            <person name="Bhattacharya S.S."/>
            <person name="Shirouzu T."/>
            <person name="Yoshinaga Y."/>
            <person name="Martin F.M."/>
            <person name="Grigoriev I.V."/>
            <person name="Hibbett D.S."/>
        </authorList>
    </citation>
    <scope>NUCLEOTIDE SEQUENCE [LARGE SCALE GENOMIC DNA]</scope>
    <source>
        <strain evidence="3 4">TUFC12733</strain>
    </source>
</reference>
<proteinExistence type="predicted"/>
<feature type="transmembrane region" description="Helical" evidence="1">
    <location>
        <begin position="138"/>
        <end position="165"/>
    </location>
</feature>
<feature type="transmembrane region" description="Helical" evidence="1">
    <location>
        <begin position="185"/>
        <end position="209"/>
    </location>
</feature>
<protein>
    <recommendedName>
        <fullName evidence="2">DUF6533 domain-containing protein</fullName>
    </recommendedName>
</protein>
<feature type="transmembrane region" description="Helical" evidence="1">
    <location>
        <begin position="229"/>
        <end position="248"/>
    </location>
</feature>
<name>A0A167LGI8_CALVF</name>
<evidence type="ECO:0000313" key="4">
    <source>
        <dbReference type="Proteomes" id="UP000076738"/>
    </source>
</evidence>
<evidence type="ECO:0000259" key="2">
    <source>
        <dbReference type="Pfam" id="PF20151"/>
    </source>
</evidence>
<accession>A0A167LGI8</accession>
<organism evidence="3 4">
    <name type="scientific">Calocera viscosa (strain TUFC12733)</name>
    <dbReference type="NCBI Taxonomy" id="1330018"/>
    <lineage>
        <taxon>Eukaryota</taxon>
        <taxon>Fungi</taxon>
        <taxon>Dikarya</taxon>
        <taxon>Basidiomycota</taxon>
        <taxon>Agaricomycotina</taxon>
        <taxon>Dacrymycetes</taxon>
        <taxon>Dacrymycetales</taxon>
        <taxon>Dacrymycetaceae</taxon>
        <taxon>Calocera</taxon>
    </lineage>
</organism>
<keyword evidence="1" id="KW-0472">Membrane</keyword>
<dbReference type="AlphaFoldDB" id="A0A167LGI8"/>
<dbReference type="OrthoDB" id="3354157at2759"/>
<evidence type="ECO:0000313" key="3">
    <source>
        <dbReference type="EMBL" id="KZO95669.1"/>
    </source>
</evidence>
<feature type="transmembrane region" description="Helical" evidence="1">
    <location>
        <begin position="254"/>
        <end position="274"/>
    </location>
</feature>
<keyword evidence="1" id="KW-0812">Transmembrane</keyword>
<evidence type="ECO:0000256" key="1">
    <source>
        <dbReference type="SAM" id="Phobius"/>
    </source>
</evidence>
<feature type="transmembrane region" description="Helical" evidence="1">
    <location>
        <begin position="12"/>
        <end position="31"/>
    </location>
</feature>
<dbReference type="Proteomes" id="UP000076738">
    <property type="component" value="Unassembled WGS sequence"/>
</dbReference>
<dbReference type="InterPro" id="IPR045340">
    <property type="entry name" value="DUF6533"/>
</dbReference>
<keyword evidence="4" id="KW-1185">Reference proteome</keyword>
<dbReference type="STRING" id="1330018.A0A167LGI8"/>
<feature type="transmembrane region" description="Helical" evidence="1">
    <location>
        <begin position="104"/>
        <end position="126"/>
    </location>
</feature>
<dbReference type="EMBL" id="KV417288">
    <property type="protein sequence ID" value="KZO95669.1"/>
    <property type="molecule type" value="Genomic_DNA"/>
</dbReference>
<dbReference type="Pfam" id="PF20151">
    <property type="entry name" value="DUF6533"/>
    <property type="match status" value="1"/>
</dbReference>
<gene>
    <name evidence="3" type="ORF">CALVIDRAFT_564703</name>
</gene>